<keyword evidence="8" id="KW-1185">Reference proteome</keyword>
<evidence type="ECO:0000256" key="1">
    <source>
        <dbReference type="ARBA" id="ARBA00004514"/>
    </source>
</evidence>
<keyword evidence="7" id="KW-0282">Flagellum</keyword>
<reference evidence="8" key="1">
    <citation type="journal article" date="2019" name="Int. J. Syst. Evol. Microbiol.">
        <title>The Global Catalogue of Microorganisms (GCM) 10K type strain sequencing project: providing services to taxonomists for standard genome sequencing and annotation.</title>
        <authorList>
            <consortium name="The Broad Institute Genomics Platform"/>
            <consortium name="The Broad Institute Genome Sequencing Center for Infectious Disease"/>
            <person name="Wu L."/>
            <person name="Ma J."/>
        </authorList>
    </citation>
    <scope>NUCLEOTIDE SEQUENCE [LARGE SCALE GENOMIC DNA]</scope>
    <source>
        <strain evidence="8">CGMCC 1.12286</strain>
    </source>
</reference>
<dbReference type="Gene3D" id="1.20.120.340">
    <property type="entry name" value="Flagellar protein FliS"/>
    <property type="match status" value="1"/>
</dbReference>
<dbReference type="Pfam" id="PF02561">
    <property type="entry name" value="FliS"/>
    <property type="match status" value="1"/>
</dbReference>
<keyword evidence="3 6" id="KW-0963">Cytoplasm</keyword>
<dbReference type="Proteomes" id="UP001597079">
    <property type="component" value="Unassembled WGS sequence"/>
</dbReference>
<keyword evidence="4 6" id="KW-1005">Bacterial flagellum biogenesis</keyword>
<proteinExistence type="inferred from homology"/>
<dbReference type="PANTHER" id="PTHR34773">
    <property type="entry name" value="FLAGELLAR SECRETION CHAPERONE FLIS"/>
    <property type="match status" value="1"/>
</dbReference>
<gene>
    <name evidence="7" type="primary">fliS</name>
    <name evidence="7" type="ORF">ACFSB2_12260</name>
</gene>
<dbReference type="CDD" id="cd16098">
    <property type="entry name" value="FliS"/>
    <property type="match status" value="1"/>
</dbReference>
<name>A0ABW4JGM3_9BACL</name>
<dbReference type="SUPFAM" id="SSF101116">
    <property type="entry name" value="Flagellar export chaperone FliS"/>
    <property type="match status" value="1"/>
</dbReference>
<comment type="subcellular location">
    <subcellularLocation>
        <location evidence="1 6">Cytoplasm</location>
        <location evidence="1 6">Cytosol</location>
    </subcellularLocation>
</comment>
<protein>
    <recommendedName>
        <fullName evidence="6">Flagellar secretion chaperone FliS</fullName>
    </recommendedName>
</protein>
<evidence type="ECO:0000256" key="3">
    <source>
        <dbReference type="ARBA" id="ARBA00022490"/>
    </source>
</evidence>
<keyword evidence="7" id="KW-0969">Cilium</keyword>
<evidence type="ECO:0000256" key="4">
    <source>
        <dbReference type="ARBA" id="ARBA00022795"/>
    </source>
</evidence>
<dbReference type="NCBIfam" id="TIGR00208">
    <property type="entry name" value="fliS"/>
    <property type="match status" value="1"/>
</dbReference>
<keyword evidence="5" id="KW-0143">Chaperone</keyword>
<keyword evidence="7" id="KW-0966">Cell projection</keyword>
<dbReference type="PIRSF" id="PIRSF039090">
    <property type="entry name" value="Flis"/>
    <property type="match status" value="1"/>
</dbReference>
<organism evidence="7 8">
    <name type="scientific">Alicyclobacillus fodiniaquatilis</name>
    <dbReference type="NCBI Taxonomy" id="1661150"/>
    <lineage>
        <taxon>Bacteria</taxon>
        <taxon>Bacillati</taxon>
        <taxon>Bacillota</taxon>
        <taxon>Bacilli</taxon>
        <taxon>Bacillales</taxon>
        <taxon>Alicyclobacillaceae</taxon>
        <taxon>Alicyclobacillus</taxon>
    </lineage>
</organism>
<evidence type="ECO:0000313" key="7">
    <source>
        <dbReference type="EMBL" id="MFD1675466.1"/>
    </source>
</evidence>
<sequence>MAYPQRAFMAYKSTSVQTASREKLVIMLYDGWLSALELAKQAIEQKQLMDAHKQLMKAQSIVHELNNTLDMQYEVSKNLRQLYQYFLNQLIQANVNKDIRPIEEQYPIVKGLRDTWEEAIKQLGAER</sequence>
<evidence type="ECO:0000256" key="6">
    <source>
        <dbReference type="PIRNR" id="PIRNR039090"/>
    </source>
</evidence>
<evidence type="ECO:0000313" key="8">
    <source>
        <dbReference type="Proteomes" id="UP001597079"/>
    </source>
</evidence>
<comment type="caution">
    <text evidence="7">The sequence shown here is derived from an EMBL/GenBank/DDBJ whole genome shotgun (WGS) entry which is preliminary data.</text>
</comment>
<dbReference type="PANTHER" id="PTHR34773:SF1">
    <property type="entry name" value="FLAGELLAR SECRETION CHAPERONE FLIS"/>
    <property type="match status" value="1"/>
</dbReference>
<evidence type="ECO:0000256" key="2">
    <source>
        <dbReference type="ARBA" id="ARBA00008787"/>
    </source>
</evidence>
<dbReference type="EMBL" id="JBHUCX010000028">
    <property type="protein sequence ID" value="MFD1675466.1"/>
    <property type="molecule type" value="Genomic_DNA"/>
</dbReference>
<dbReference type="InterPro" id="IPR003713">
    <property type="entry name" value="FliS"/>
</dbReference>
<dbReference type="RefSeq" id="WP_377943337.1">
    <property type="nucleotide sequence ID" value="NZ_JBHUCX010000028.1"/>
</dbReference>
<accession>A0ABW4JGM3</accession>
<evidence type="ECO:0000256" key="5">
    <source>
        <dbReference type="ARBA" id="ARBA00023186"/>
    </source>
</evidence>
<comment type="similarity">
    <text evidence="2 6">Belongs to the FliS family.</text>
</comment>
<dbReference type="InterPro" id="IPR036584">
    <property type="entry name" value="FliS_sf"/>
</dbReference>